<feature type="compositionally biased region" description="Pro residues" evidence="3">
    <location>
        <begin position="355"/>
        <end position="366"/>
    </location>
</feature>
<dbReference type="AlphaFoldDB" id="A0A5N4B355"/>
<dbReference type="InterPro" id="IPR035979">
    <property type="entry name" value="RBD_domain_sf"/>
</dbReference>
<dbReference type="InterPro" id="IPR000504">
    <property type="entry name" value="RRM_dom"/>
</dbReference>
<dbReference type="SMART" id="SM00360">
    <property type="entry name" value="RRM"/>
    <property type="match status" value="1"/>
</dbReference>
<feature type="domain" description="RRM" evidence="4">
    <location>
        <begin position="9"/>
        <end position="79"/>
    </location>
</feature>
<sequence>MSRRDGSTTKVFVGSLPTSVTTDDLRKLFAPYGNIVECDIANRCGFLHLEDQALALKAIEDLNNSSFMGGTISVERGRVKPPRRTREMGMGPAVGAPRGRERGGPYARTDGYARGPPPRNGMAGGYGVGREYEDYERYGDYDRAAVMRSYGTEYEGVGDRRPMYDDRRAYPPPNGYERRPYDDRGGYLDDRSGYEDRRLPPSASAYDSRRPMMADRRPLLDQGGDRTLMSGYDRPSSGNEMYSRRGDPGPKPAAPSQSDPYGSASLGYGSGGASAGSYSSANDGYGGSSGGGYNSSADHYGAGGGYGSAYSDSRSPAGGYGSAGGGYGAGGSYSTSLGGGGYGDVYTSSRAPYDPAYPIPPQRGLD</sequence>
<evidence type="ECO:0000256" key="3">
    <source>
        <dbReference type="SAM" id="MobiDB-lite"/>
    </source>
</evidence>
<feature type="region of interest" description="Disordered" evidence="3">
    <location>
        <begin position="339"/>
        <end position="366"/>
    </location>
</feature>
<evidence type="ECO:0000256" key="1">
    <source>
        <dbReference type="ARBA" id="ARBA00022884"/>
    </source>
</evidence>
<dbReference type="PANTHER" id="PTHR23147">
    <property type="entry name" value="SERINE/ARGININE RICH SPLICING FACTOR"/>
    <property type="match status" value="1"/>
</dbReference>
<dbReference type="Gene3D" id="3.30.70.330">
    <property type="match status" value="1"/>
</dbReference>
<feature type="compositionally biased region" description="Basic and acidic residues" evidence="3">
    <location>
        <begin position="176"/>
        <end position="199"/>
    </location>
</feature>
<feature type="compositionally biased region" description="Gly residues" evidence="3">
    <location>
        <begin position="284"/>
        <end position="293"/>
    </location>
</feature>
<dbReference type="SUPFAM" id="SSF54928">
    <property type="entry name" value="RNA-binding domain, RBD"/>
    <property type="match status" value="1"/>
</dbReference>
<dbReference type="InterPro" id="IPR050907">
    <property type="entry name" value="SRSF"/>
</dbReference>
<dbReference type="PROSITE" id="PS50102">
    <property type="entry name" value="RRM"/>
    <property type="match status" value="1"/>
</dbReference>
<dbReference type="Pfam" id="PF00076">
    <property type="entry name" value="RRM_1"/>
    <property type="match status" value="1"/>
</dbReference>
<dbReference type="GO" id="GO:0003723">
    <property type="term" value="F:RNA binding"/>
    <property type="evidence" value="ECO:0007669"/>
    <property type="project" value="UniProtKB-UniRule"/>
</dbReference>
<keyword evidence="6" id="KW-1185">Reference proteome</keyword>
<name>A0A5N4B355_PHOPY</name>
<comment type="caution">
    <text evidence="5">The sequence shown here is derived from an EMBL/GenBank/DDBJ whole genome shotgun (WGS) entry which is preliminary data.</text>
</comment>
<evidence type="ECO:0000256" key="2">
    <source>
        <dbReference type="PROSITE-ProRule" id="PRU00176"/>
    </source>
</evidence>
<dbReference type="Proteomes" id="UP000327044">
    <property type="component" value="Unassembled WGS sequence"/>
</dbReference>
<dbReference type="InterPro" id="IPR012677">
    <property type="entry name" value="Nucleotide-bd_a/b_plait_sf"/>
</dbReference>
<evidence type="ECO:0000313" key="5">
    <source>
        <dbReference type="EMBL" id="KAB0804039.1"/>
    </source>
</evidence>
<keyword evidence="1 2" id="KW-0694">RNA-binding</keyword>
<organism evidence="5 6">
    <name type="scientific">Photinus pyralis</name>
    <name type="common">Common eastern firefly</name>
    <name type="synonym">Lampyris pyralis</name>
    <dbReference type="NCBI Taxonomy" id="7054"/>
    <lineage>
        <taxon>Eukaryota</taxon>
        <taxon>Metazoa</taxon>
        <taxon>Ecdysozoa</taxon>
        <taxon>Arthropoda</taxon>
        <taxon>Hexapoda</taxon>
        <taxon>Insecta</taxon>
        <taxon>Pterygota</taxon>
        <taxon>Neoptera</taxon>
        <taxon>Endopterygota</taxon>
        <taxon>Coleoptera</taxon>
        <taxon>Polyphaga</taxon>
        <taxon>Elateriformia</taxon>
        <taxon>Elateroidea</taxon>
        <taxon>Lampyridae</taxon>
        <taxon>Lampyrinae</taxon>
        <taxon>Photinus</taxon>
    </lineage>
</organism>
<protein>
    <recommendedName>
        <fullName evidence="4">RRM domain-containing protein</fullName>
    </recommendedName>
</protein>
<feature type="region of interest" description="Disordered" evidence="3">
    <location>
        <begin position="82"/>
        <end position="125"/>
    </location>
</feature>
<feature type="compositionally biased region" description="Basic and acidic residues" evidence="3">
    <location>
        <begin position="207"/>
        <end position="219"/>
    </location>
</feature>
<feature type="region of interest" description="Disordered" evidence="3">
    <location>
        <begin position="155"/>
        <end position="325"/>
    </location>
</feature>
<dbReference type="InParanoid" id="A0A5N4B355"/>
<proteinExistence type="predicted"/>
<evidence type="ECO:0000313" key="6">
    <source>
        <dbReference type="Proteomes" id="UP000327044"/>
    </source>
</evidence>
<dbReference type="EMBL" id="VVIM01000001">
    <property type="protein sequence ID" value="KAB0804039.1"/>
    <property type="molecule type" value="Genomic_DNA"/>
</dbReference>
<evidence type="ECO:0000259" key="4">
    <source>
        <dbReference type="PROSITE" id="PS50102"/>
    </source>
</evidence>
<reference evidence="5 6" key="1">
    <citation type="journal article" date="2018" name="Elife">
        <title>Firefly genomes illuminate parallel origins of bioluminescence in beetles.</title>
        <authorList>
            <person name="Fallon T.R."/>
            <person name="Lower S.E."/>
            <person name="Chang C.H."/>
            <person name="Bessho-Uehara M."/>
            <person name="Martin G.J."/>
            <person name="Bewick A.J."/>
            <person name="Behringer M."/>
            <person name="Debat H.J."/>
            <person name="Wong I."/>
            <person name="Day J.C."/>
            <person name="Suvorov A."/>
            <person name="Silva C.J."/>
            <person name="Stanger-Hall K.F."/>
            <person name="Hall D.W."/>
            <person name="Schmitz R.J."/>
            <person name="Nelson D.R."/>
            <person name="Lewis S.M."/>
            <person name="Shigenobu S."/>
            <person name="Bybee S.M."/>
            <person name="Larracuente A.M."/>
            <person name="Oba Y."/>
            <person name="Weng J.K."/>
        </authorList>
    </citation>
    <scope>NUCLEOTIDE SEQUENCE [LARGE SCALE GENOMIC DNA]</scope>
    <source>
        <strain evidence="5">1611_PpyrPB1</strain>
        <tissue evidence="5">Whole body</tissue>
    </source>
</reference>
<accession>A0A5N4B355</accession>
<gene>
    <name evidence="5" type="ORF">PPYR_01009</name>
</gene>
<feature type="compositionally biased region" description="Basic and acidic residues" evidence="3">
    <location>
        <begin position="157"/>
        <end position="169"/>
    </location>
</feature>